<dbReference type="InterPro" id="IPR035176">
    <property type="entry name" value="PEP"/>
</dbReference>
<evidence type="ECO:0000256" key="2">
    <source>
        <dbReference type="ARBA" id="ARBA00022821"/>
    </source>
</evidence>
<feature type="region of interest" description="Disordered" evidence="3">
    <location>
        <begin position="74"/>
        <end position="125"/>
    </location>
</feature>
<dbReference type="PANTHER" id="PTHR35771">
    <property type="entry name" value="TRANSMEMBRANE PROTEIN-RELATED"/>
    <property type="match status" value="1"/>
</dbReference>
<comment type="similarity">
    <text evidence="1">Belongs to the brassicaceae elicitor peptide family.</text>
</comment>
<keyword evidence="2" id="KW-0611">Plant defense</keyword>
<dbReference type="PANTHER" id="PTHR35771:SF3">
    <property type="entry name" value="TRANSMEMBRANE PROTEIN"/>
    <property type="match status" value="1"/>
</dbReference>
<keyword evidence="4" id="KW-0812">Transmembrane</keyword>
<reference evidence="5 6" key="1">
    <citation type="submission" date="2024-01" db="EMBL/GenBank/DDBJ databases">
        <title>The genomes of 5 underutilized Papilionoideae crops provide insights into root nodulation and disease resistanc.</title>
        <authorList>
            <person name="Jiang F."/>
        </authorList>
    </citation>
    <scope>NUCLEOTIDE SEQUENCE [LARGE SCALE GENOMIC DNA]</scope>
    <source>
        <strain evidence="5">DUOXIRENSHENG_FW03</strain>
        <tissue evidence="5">Leaves</tissue>
    </source>
</reference>
<comment type="caution">
    <text evidence="5">The sequence shown here is derived from an EMBL/GenBank/DDBJ whole genome shotgun (WGS) entry which is preliminary data.</text>
</comment>
<dbReference type="Proteomes" id="UP001386955">
    <property type="component" value="Unassembled WGS sequence"/>
</dbReference>
<evidence type="ECO:0000313" key="5">
    <source>
        <dbReference type="EMBL" id="KAK7410840.1"/>
    </source>
</evidence>
<protein>
    <submittedName>
        <fullName evidence="5">Uncharacterized protein</fullName>
    </submittedName>
</protein>
<evidence type="ECO:0000256" key="1">
    <source>
        <dbReference type="ARBA" id="ARBA00011021"/>
    </source>
</evidence>
<keyword evidence="4" id="KW-1133">Transmembrane helix</keyword>
<dbReference type="Pfam" id="PF17232">
    <property type="entry name" value="Pep1_7"/>
    <property type="match status" value="1"/>
</dbReference>
<organism evidence="5 6">
    <name type="scientific">Psophocarpus tetragonolobus</name>
    <name type="common">Winged bean</name>
    <name type="synonym">Dolichos tetragonolobus</name>
    <dbReference type="NCBI Taxonomy" id="3891"/>
    <lineage>
        <taxon>Eukaryota</taxon>
        <taxon>Viridiplantae</taxon>
        <taxon>Streptophyta</taxon>
        <taxon>Embryophyta</taxon>
        <taxon>Tracheophyta</taxon>
        <taxon>Spermatophyta</taxon>
        <taxon>Magnoliopsida</taxon>
        <taxon>eudicotyledons</taxon>
        <taxon>Gunneridae</taxon>
        <taxon>Pentapetalae</taxon>
        <taxon>rosids</taxon>
        <taxon>fabids</taxon>
        <taxon>Fabales</taxon>
        <taxon>Fabaceae</taxon>
        <taxon>Papilionoideae</taxon>
        <taxon>50 kb inversion clade</taxon>
        <taxon>NPAAA clade</taxon>
        <taxon>indigoferoid/millettioid clade</taxon>
        <taxon>Phaseoleae</taxon>
        <taxon>Psophocarpus</taxon>
    </lineage>
</organism>
<keyword evidence="6" id="KW-1185">Reference proteome</keyword>
<evidence type="ECO:0000313" key="6">
    <source>
        <dbReference type="Proteomes" id="UP001386955"/>
    </source>
</evidence>
<name>A0AAN9TAV9_PSOTE</name>
<feature type="compositionally biased region" description="Polar residues" evidence="3">
    <location>
        <begin position="76"/>
        <end position="85"/>
    </location>
</feature>
<dbReference type="AlphaFoldDB" id="A0AAN9TAV9"/>
<keyword evidence="4" id="KW-0472">Membrane</keyword>
<feature type="transmembrane region" description="Helical" evidence="4">
    <location>
        <begin position="15"/>
        <end position="39"/>
    </location>
</feature>
<gene>
    <name evidence="5" type="ORF">VNO78_01985</name>
</gene>
<dbReference type="GO" id="GO:0045087">
    <property type="term" value="P:innate immune response"/>
    <property type="evidence" value="ECO:0007669"/>
    <property type="project" value="InterPro"/>
</dbReference>
<dbReference type="EMBL" id="JAYMYS010000001">
    <property type="protein sequence ID" value="KAK7410840.1"/>
    <property type="molecule type" value="Genomic_DNA"/>
</dbReference>
<sequence>MFHIGDELTIETNTIPWLILSQLLVLLLLCAIIFVFAVVPSDPDANAVTAATLPPSASSNVFFLNEIQQIDFPPANNHSSSTDLTTRQRHSPQDGQNLLIKGEVATGSNPSTRREEIVEEKEEEEEASSLHFHPCHYFQLATGAFLKCIGLDSTSDTPSTPRNRKRKKS</sequence>
<evidence type="ECO:0000256" key="4">
    <source>
        <dbReference type="SAM" id="Phobius"/>
    </source>
</evidence>
<proteinExistence type="inferred from homology"/>
<evidence type="ECO:0000256" key="3">
    <source>
        <dbReference type="SAM" id="MobiDB-lite"/>
    </source>
</evidence>
<accession>A0AAN9TAV9</accession>